<proteinExistence type="predicted"/>
<reference evidence="3" key="1">
    <citation type="submission" date="2023-07" db="EMBL/GenBank/DDBJ databases">
        <title>30 novel species of actinomycetes from the DSMZ collection.</title>
        <authorList>
            <person name="Nouioui I."/>
        </authorList>
    </citation>
    <scope>NUCLEOTIDE SEQUENCE [LARGE SCALE GENOMIC DNA]</scope>
    <source>
        <strain evidence="3">DSM 44917</strain>
    </source>
</reference>
<organism evidence="2 3">
    <name type="scientific">Streptomyces boetiae</name>
    <dbReference type="NCBI Taxonomy" id="3075541"/>
    <lineage>
        <taxon>Bacteria</taxon>
        <taxon>Bacillati</taxon>
        <taxon>Actinomycetota</taxon>
        <taxon>Actinomycetes</taxon>
        <taxon>Kitasatosporales</taxon>
        <taxon>Streptomycetaceae</taxon>
        <taxon>Streptomyces</taxon>
    </lineage>
</organism>
<dbReference type="Pfam" id="PF13302">
    <property type="entry name" value="Acetyltransf_3"/>
    <property type="match status" value="1"/>
</dbReference>
<evidence type="ECO:0000313" key="3">
    <source>
        <dbReference type="Proteomes" id="UP001183388"/>
    </source>
</evidence>
<dbReference type="GO" id="GO:0016740">
    <property type="term" value="F:transferase activity"/>
    <property type="evidence" value="ECO:0007669"/>
    <property type="project" value="UniProtKB-KW"/>
</dbReference>
<dbReference type="EC" id="2.-.-.-" evidence="2"/>
<protein>
    <submittedName>
        <fullName evidence="2">GNAT family protein</fullName>
        <ecNumber evidence="2">2.-.-.-</ecNumber>
    </submittedName>
</protein>
<accession>A0ABU2LDM4</accession>
<gene>
    <name evidence="2" type="ORF">RM780_22435</name>
</gene>
<dbReference type="EMBL" id="JAVREN010000044">
    <property type="protein sequence ID" value="MDT0309694.1"/>
    <property type="molecule type" value="Genomic_DNA"/>
</dbReference>
<dbReference type="InterPro" id="IPR016181">
    <property type="entry name" value="Acyl_CoA_acyltransferase"/>
</dbReference>
<dbReference type="PROSITE" id="PS51186">
    <property type="entry name" value="GNAT"/>
    <property type="match status" value="1"/>
</dbReference>
<dbReference type="Proteomes" id="UP001183388">
    <property type="component" value="Unassembled WGS sequence"/>
</dbReference>
<evidence type="ECO:0000259" key="1">
    <source>
        <dbReference type="PROSITE" id="PS51186"/>
    </source>
</evidence>
<dbReference type="SUPFAM" id="SSF55729">
    <property type="entry name" value="Acyl-CoA N-acyltransferases (Nat)"/>
    <property type="match status" value="1"/>
</dbReference>
<dbReference type="PANTHER" id="PTHR43792">
    <property type="entry name" value="GNAT FAMILY, PUTATIVE (AFU_ORTHOLOGUE AFUA_3G00765)-RELATED-RELATED"/>
    <property type="match status" value="1"/>
</dbReference>
<name>A0ABU2LDM4_9ACTN</name>
<feature type="domain" description="N-acetyltransferase" evidence="1">
    <location>
        <begin position="19"/>
        <end position="169"/>
    </location>
</feature>
<dbReference type="RefSeq" id="WP_311632657.1">
    <property type="nucleotide sequence ID" value="NZ_JAVREN010000044.1"/>
</dbReference>
<keyword evidence="3" id="KW-1185">Reference proteome</keyword>
<comment type="caution">
    <text evidence="2">The sequence shown here is derived from an EMBL/GenBank/DDBJ whole genome shotgun (WGS) entry which is preliminary data.</text>
</comment>
<keyword evidence="2" id="KW-0808">Transferase</keyword>
<dbReference type="InterPro" id="IPR051531">
    <property type="entry name" value="N-acetyltransferase"/>
</dbReference>
<dbReference type="Gene3D" id="3.40.630.30">
    <property type="match status" value="1"/>
</dbReference>
<evidence type="ECO:0000313" key="2">
    <source>
        <dbReference type="EMBL" id="MDT0309694.1"/>
    </source>
</evidence>
<dbReference type="InterPro" id="IPR000182">
    <property type="entry name" value="GNAT_dom"/>
</dbReference>
<sequence length="184" mass="19245">MSPAAGGEVPDLATAVPGLVLRELTVKDAAEYFALVEGSRAHLARHGALPEARQADLAWVERHLAEEPGGDLRYGLRLCGRLIGRADLVAVDPPSWGTSWWLGLPHTGNGYATAACSALYAHARAALGAAEVLAGLAHGNDRGAALLQRLGFRPAAAFPTYVRYRLRLDGGPVNDGCAKPCCAG</sequence>